<keyword evidence="3" id="KW-1185">Reference proteome</keyword>
<gene>
    <name evidence="2" type="ORF">GCM10007298_24530</name>
</gene>
<sequence length="219" mass="22422">MVKKLVALFAACAAMAMLVWGAGTASAKPDIFLGGGSGIVVLKGGNSASACTLTTIGRDSAGRLVGLTAGHCGSVGQTVLSETFSNKGAAGRIIVSNDALDFDVIQFDPNRVVPLRTVRGVTIRSIQTAAPQFPSVLCKTGRTTGQTCGITFFSDNQSHFSAVCVAEGDSGSPVVIGDRLIGMVNAYYFTACIGPETGSNIAPILRAMSNAGVKGFRVI</sequence>
<name>A0ABQ1UVR0_9NOCA</name>
<dbReference type="SUPFAM" id="SSF50494">
    <property type="entry name" value="Trypsin-like serine proteases"/>
    <property type="match status" value="1"/>
</dbReference>
<dbReference type="InterPro" id="IPR009003">
    <property type="entry name" value="Peptidase_S1_PA"/>
</dbReference>
<proteinExistence type="predicted"/>
<dbReference type="EMBL" id="BMCS01000001">
    <property type="protein sequence ID" value="GGF27791.1"/>
    <property type="molecule type" value="Genomic_DNA"/>
</dbReference>
<protein>
    <recommendedName>
        <fullName evidence="4">Peptidase S1 family protein</fullName>
    </recommendedName>
</protein>
<evidence type="ECO:0000256" key="1">
    <source>
        <dbReference type="SAM" id="SignalP"/>
    </source>
</evidence>
<feature type="chain" id="PRO_5046454858" description="Peptidase S1 family protein" evidence="1">
    <location>
        <begin position="28"/>
        <end position="219"/>
    </location>
</feature>
<evidence type="ECO:0008006" key="4">
    <source>
        <dbReference type="Google" id="ProtNLM"/>
    </source>
</evidence>
<accession>A0ABQ1UVR0</accession>
<evidence type="ECO:0000313" key="3">
    <source>
        <dbReference type="Proteomes" id="UP000632454"/>
    </source>
</evidence>
<dbReference type="InterPro" id="IPR043504">
    <property type="entry name" value="Peptidase_S1_PA_chymotrypsin"/>
</dbReference>
<dbReference type="Proteomes" id="UP000632454">
    <property type="component" value="Unassembled WGS sequence"/>
</dbReference>
<evidence type="ECO:0000313" key="2">
    <source>
        <dbReference type="EMBL" id="GGF27791.1"/>
    </source>
</evidence>
<keyword evidence="1" id="KW-0732">Signal</keyword>
<reference evidence="3" key="1">
    <citation type="journal article" date="2019" name="Int. J. Syst. Evol. Microbiol.">
        <title>The Global Catalogue of Microorganisms (GCM) 10K type strain sequencing project: providing services to taxonomists for standard genome sequencing and annotation.</title>
        <authorList>
            <consortium name="The Broad Institute Genomics Platform"/>
            <consortium name="The Broad Institute Genome Sequencing Center for Infectious Disease"/>
            <person name="Wu L."/>
            <person name="Ma J."/>
        </authorList>
    </citation>
    <scope>NUCLEOTIDE SEQUENCE [LARGE SCALE GENOMIC DNA]</scope>
    <source>
        <strain evidence="3">CCM 7855</strain>
    </source>
</reference>
<dbReference type="RefSeq" id="WP_188489950.1">
    <property type="nucleotide sequence ID" value="NZ_BMCS01000001.1"/>
</dbReference>
<dbReference type="Gene3D" id="2.40.10.10">
    <property type="entry name" value="Trypsin-like serine proteases"/>
    <property type="match status" value="2"/>
</dbReference>
<feature type="signal peptide" evidence="1">
    <location>
        <begin position="1"/>
        <end position="27"/>
    </location>
</feature>
<comment type="caution">
    <text evidence="2">The sequence shown here is derived from an EMBL/GenBank/DDBJ whole genome shotgun (WGS) entry which is preliminary data.</text>
</comment>
<organism evidence="2 3">
    <name type="scientific">Williamsia phyllosphaerae</name>
    <dbReference type="NCBI Taxonomy" id="885042"/>
    <lineage>
        <taxon>Bacteria</taxon>
        <taxon>Bacillati</taxon>
        <taxon>Actinomycetota</taxon>
        <taxon>Actinomycetes</taxon>
        <taxon>Mycobacteriales</taxon>
        <taxon>Nocardiaceae</taxon>
        <taxon>Williamsia</taxon>
    </lineage>
</organism>